<evidence type="ECO:0000313" key="3">
    <source>
        <dbReference type="Proteomes" id="UP000029435"/>
    </source>
</evidence>
<reference evidence="2 3" key="1">
    <citation type="submission" date="2014-08" db="EMBL/GenBank/DDBJ databases">
        <title>Genome sequences of NCPPB Pectobacterium isolates.</title>
        <authorList>
            <person name="Glover R.H."/>
            <person name="Sapp M."/>
            <person name="Elphinstone J."/>
        </authorList>
    </citation>
    <scope>NUCLEOTIDE SEQUENCE [LARGE SCALE GENOMIC DNA]</scope>
    <source>
        <strain evidence="2 3">LMG 21372</strain>
    </source>
</reference>
<name>A0A0M2F3A7_9GAMM</name>
<dbReference type="RefSeq" id="WP_039312143.1">
    <property type="nucleotide sequence ID" value="NZ_BSWF01000015.1"/>
</dbReference>
<feature type="signal peptide" evidence="1">
    <location>
        <begin position="1"/>
        <end position="25"/>
    </location>
</feature>
<comment type="caution">
    <text evidence="2">The sequence shown here is derived from an EMBL/GenBank/DDBJ whole genome shotgun (WGS) entry which is preliminary data.</text>
</comment>
<dbReference type="OrthoDB" id="5771277at2"/>
<feature type="chain" id="PRO_5005632105" evidence="1">
    <location>
        <begin position="26"/>
        <end position="117"/>
    </location>
</feature>
<dbReference type="AlphaFoldDB" id="A0A0M2F3A7"/>
<dbReference type="Pfam" id="PF11604">
    <property type="entry name" value="CusF_Ec"/>
    <property type="match status" value="1"/>
</dbReference>
<sequence length="117" mass="12801">MRITYMALISSLVFSVSSFILPVWANDHQHHAMMPTTPPAATTAVYQTTGIVKQWNASSVTLSHAPIAELKWPAMTMAFTLPSRGEITPLPVNTPVTFSFIQNDSGYILTAITPQQP</sequence>
<accession>A0A0M2F3A7</accession>
<dbReference type="PATRIC" id="fig|180957.22.peg.1078"/>
<evidence type="ECO:0000313" key="2">
    <source>
        <dbReference type="EMBL" id="KGA35499.1"/>
    </source>
</evidence>
<dbReference type="InterPro" id="IPR042230">
    <property type="entry name" value="CusF_sf"/>
</dbReference>
<dbReference type="STRING" id="180957.B5S52_15200"/>
<dbReference type="Proteomes" id="UP000029435">
    <property type="component" value="Unassembled WGS sequence"/>
</dbReference>
<evidence type="ECO:0000256" key="1">
    <source>
        <dbReference type="SAM" id="SignalP"/>
    </source>
</evidence>
<gene>
    <name evidence="2" type="ORF">KU74_03230</name>
</gene>
<dbReference type="Gene3D" id="2.40.50.320">
    <property type="entry name" value="Copper binding periplasmic protein CusF"/>
    <property type="match status" value="1"/>
</dbReference>
<keyword evidence="1" id="KW-0732">Signal</keyword>
<organism evidence="2 3">
    <name type="scientific">Pectobacterium brasiliense</name>
    <dbReference type="NCBI Taxonomy" id="180957"/>
    <lineage>
        <taxon>Bacteria</taxon>
        <taxon>Pseudomonadati</taxon>
        <taxon>Pseudomonadota</taxon>
        <taxon>Gammaproteobacteria</taxon>
        <taxon>Enterobacterales</taxon>
        <taxon>Pectobacteriaceae</taxon>
        <taxon>Pectobacterium</taxon>
    </lineage>
</organism>
<dbReference type="EMBL" id="JQOD01000001">
    <property type="protein sequence ID" value="KGA35499.1"/>
    <property type="molecule type" value="Genomic_DNA"/>
</dbReference>
<proteinExistence type="predicted"/>
<protein>
    <submittedName>
        <fullName evidence="2">Cation transporter</fullName>
    </submittedName>
</protein>
<dbReference type="InterPro" id="IPR021647">
    <property type="entry name" value="CusF_Ec"/>
</dbReference>